<dbReference type="HOGENOM" id="CLU_746478_0_0_1"/>
<reference evidence="8" key="1">
    <citation type="submission" date="2007-07" db="EMBL/GenBank/DDBJ databases">
        <title>PCAP assembly of the Caenorhabditis remanei genome.</title>
        <authorList>
            <consortium name="The Caenorhabditis remanei Sequencing Consortium"/>
            <person name="Wilson R.K."/>
        </authorList>
    </citation>
    <scope>NUCLEOTIDE SEQUENCE [LARGE SCALE GENOMIC DNA]</scope>
    <source>
        <strain evidence="8">PB4641</strain>
    </source>
</reference>
<dbReference type="GO" id="GO:0005634">
    <property type="term" value="C:nucleus"/>
    <property type="evidence" value="ECO:0007669"/>
    <property type="project" value="UniProtKB-SubCell"/>
</dbReference>
<dbReference type="InParanoid" id="E3M2E6"/>
<dbReference type="GO" id="GO:0003677">
    <property type="term" value="F:DNA binding"/>
    <property type="evidence" value="ECO:0007669"/>
    <property type="project" value="UniProtKB-KW"/>
</dbReference>
<evidence type="ECO:0000256" key="5">
    <source>
        <dbReference type="ARBA" id="ARBA00023163"/>
    </source>
</evidence>
<evidence type="ECO:0000256" key="3">
    <source>
        <dbReference type="ARBA" id="ARBA00023125"/>
    </source>
</evidence>
<dbReference type="Proteomes" id="UP000008281">
    <property type="component" value="Unassembled WGS sequence"/>
</dbReference>
<keyword evidence="9" id="KW-1185">Reference proteome</keyword>
<dbReference type="EMBL" id="DS268422">
    <property type="protein sequence ID" value="EFO89799.1"/>
    <property type="molecule type" value="Genomic_DNA"/>
</dbReference>
<keyword evidence="6" id="KW-0539">Nucleus</keyword>
<dbReference type="InterPro" id="IPR003350">
    <property type="entry name" value="CUT_dom"/>
</dbReference>
<dbReference type="InterPro" id="IPR010982">
    <property type="entry name" value="Lambda_DNA-bd_dom_sf"/>
</dbReference>
<evidence type="ECO:0000259" key="7">
    <source>
        <dbReference type="PROSITE" id="PS51042"/>
    </source>
</evidence>
<evidence type="ECO:0000256" key="1">
    <source>
        <dbReference type="ARBA" id="ARBA00004123"/>
    </source>
</evidence>
<keyword evidence="3" id="KW-0238">DNA-binding</keyword>
<gene>
    <name evidence="8" type="ORF">CRE_07256</name>
</gene>
<keyword evidence="5" id="KW-0804">Transcription</keyword>
<comment type="subcellular location">
    <subcellularLocation>
        <location evidence="1">Nucleus</location>
    </subcellularLocation>
</comment>
<dbReference type="InterPro" id="IPR009057">
    <property type="entry name" value="Homeodomain-like_sf"/>
</dbReference>
<evidence type="ECO:0000256" key="4">
    <source>
        <dbReference type="ARBA" id="ARBA00023155"/>
    </source>
</evidence>
<dbReference type="Pfam" id="PF02376">
    <property type="entry name" value="CUT"/>
    <property type="match status" value="1"/>
</dbReference>
<sequence>MFEEDYSSDILQALTNEFVKDLPSDFLQKLENIDHIDISTALNEVDSSEFHSHSIDFSTRPAGATDLYALSESEAYQVSSRSDVHTIPQELPITERYNKECHCFDCQNAVAQFNVKIQAIPCLPSAVTDNRTFIPSVSLFSKEVPYIICFQTQNRWNTTFEFSTFNRSPILAVPNNLKLNTKYNNFKPEDFSAHPQTLKEATKMLTAEIPEGVKVNTEYISKTMREWLWVSKISKETFITNILECNSTTYTRYLHLPPSFEEMDKFSYQRELYRVLYNWISFPEEVKHQIIKLKILDQREKRAYQILNYSKLTGAQKTDLLKIFEERCKERIPNFEETFPISKKMNASYKDVLSFFKSERAKITRKRSRQK</sequence>
<dbReference type="AlphaFoldDB" id="E3M2E6"/>
<name>E3M2E6_CAERE</name>
<keyword evidence="4" id="KW-0371">Homeobox</keyword>
<keyword evidence="2" id="KW-0805">Transcription regulation</keyword>
<accession>E3M2E6</accession>
<evidence type="ECO:0000256" key="6">
    <source>
        <dbReference type="ARBA" id="ARBA00023242"/>
    </source>
</evidence>
<dbReference type="PROSITE" id="PS51042">
    <property type="entry name" value="CUT"/>
    <property type="match status" value="1"/>
</dbReference>
<dbReference type="OrthoDB" id="10328719at2759"/>
<proteinExistence type="predicted"/>
<evidence type="ECO:0000256" key="2">
    <source>
        <dbReference type="ARBA" id="ARBA00023015"/>
    </source>
</evidence>
<organism evidence="9">
    <name type="scientific">Caenorhabditis remanei</name>
    <name type="common">Caenorhabditis vulgaris</name>
    <dbReference type="NCBI Taxonomy" id="31234"/>
    <lineage>
        <taxon>Eukaryota</taxon>
        <taxon>Metazoa</taxon>
        <taxon>Ecdysozoa</taxon>
        <taxon>Nematoda</taxon>
        <taxon>Chromadorea</taxon>
        <taxon>Rhabditida</taxon>
        <taxon>Rhabditina</taxon>
        <taxon>Rhabditomorpha</taxon>
        <taxon>Rhabditoidea</taxon>
        <taxon>Rhabditidae</taxon>
        <taxon>Peloderinae</taxon>
        <taxon>Caenorhabditis</taxon>
    </lineage>
</organism>
<evidence type="ECO:0000313" key="8">
    <source>
        <dbReference type="EMBL" id="EFO89799.1"/>
    </source>
</evidence>
<protein>
    <recommendedName>
        <fullName evidence="7">CUT domain-containing protein</fullName>
    </recommendedName>
</protein>
<dbReference type="SUPFAM" id="SSF46689">
    <property type="entry name" value="Homeodomain-like"/>
    <property type="match status" value="1"/>
</dbReference>
<dbReference type="Gene3D" id="1.10.260.40">
    <property type="entry name" value="lambda repressor-like DNA-binding domains"/>
    <property type="match status" value="1"/>
</dbReference>
<dbReference type="SUPFAM" id="SSF47413">
    <property type="entry name" value="lambda repressor-like DNA-binding domains"/>
    <property type="match status" value="1"/>
</dbReference>
<feature type="domain" description="CUT" evidence="7">
    <location>
        <begin position="206"/>
        <end position="295"/>
    </location>
</feature>
<evidence type="ECO:0000313" key="9">
    <source>
        <dbReference type="Proteomes" id="UP000008281"/>
    </source>
</evidence>